<dbReference type="GO" id="GO:0000049">
    <property type="term" value="F:tRNA binding"/>
    <property type="evidence" value="ECO:0007669"/>
    <property type="project" value="UniProtKB-KW"/>
</dbReference>
<name>A0A1Y1HV69_KLENI</name>
<dbReference type="Gene3D" id="3.40.50.1470">
    <property type="entry name" value="Peptidyl-tRNA hydrolase"/>
    <property type="match status" value="1"/>
</dbReference>
<dbReference type="OrthoDB" id="1711136at2759"/>
<dbReference type="CDD" id="cd00462">
    <property type="entry name" value="PTH"/>
    <property type="match status" value="1"/>
</dbReference>
<dbReference type="OMA" id="HDELQVP"/>
<dbReference type="EMBL" id="DF237019">
    <property type="protein sequence ID" value="GAQ81089.1"/>
    <property type="molecule type" value="Genomic_DNA"/>
</dbReference>
<accession>A0A1Y1HV69</accession>
<evidence type="ECO:0000313" key="8">
    <source>
        <dbReference type="EMBL" id="GAQ81089.1"/>
    </source>
</evidence>
<evidence type="ECO:0000256" key="6">
    <source>
        <dbReference type="RuleBase" id="RU004320"/>
    </source>
</evidence>
<dbReference type="NCBIfam" id="TIGR00447">
    <property type="entry name" value="pth"/>
    <property type="match status" value="1"/>
</dbReference>
<gene>
    <name evidence="8" type="ORF">KFL_000700260</name>
</gene>
<feature type="region of interest" description="Disordered" evidence="7">
    <location>
        <begin position="62"/>
        <end position="91"/>
    </location>
</feature>
<evidence type="ECO:0000313" key="9">
    <source>
        <dbReference type="Proteomes" id="UP000054558"/>
    </source>
</evidence>
<evidence type="ECO:0000256" key="4">
    <source>
        <dbReference type="ARBA" id="ARBA00022884"/>
    </source>
</evidence>
<sequence length="281" mass="29791">MPPLFHPFSTSKFVDPSSSALPASFLEGAATFLKAPRSGKKDCIIRAIASSAVSSAEAAVAEKGADTAKRRPKKEPLSTNGGGGGESSGPWLLVGLGNPGSKYAGTRHNVGFELLDELAASEGITIGETKNKALIGKGRIAGTQVVLVKPQTFMNLSGESVGPLARFFKIPVERVLVVYDDLDTETAELRLKMKGGHGGHNGMRSIIQHFSGSQAFPRLRIGIGRPPGKMPVERYVLTPFTAKEKEEIAVSMVRGSDAIRAVLSEGIERAVSQWNGARVKV</sequence>
<dbReference type="InterPro" id="IPR018171">
    <property type="entry name" value="Pept_tRNA_hydro_CS"/>
</dbReference>
<dbReference type="STRING" id="105231.A0A1Y1HV69"/>
<dbReference type="SUPFAM" id="SSF53178">
    <property type="entry name" value="Peptidyl-tRNA hydrolase-like"/>
    <property type="match status" value="1"/>
</dbReference>
<dbReference type="PROSITE" id="PS01195">
    <property type="entry name" value="PEPT_TRNA_HYDROL_1"/>
    <property type="match status" value="1"/>
</dbReference>
<evidence type="ECO:0000256" key="5">
    <source>
        <dbReference type="ARBA" id="ARBA00038063"/>
    </source>
</evidence>
<dbReference type="InterPro" id="IPR036416">
    <property type="entry name" value="Pept_tRNA_hydro_sf"/>
</dbReference>
<dbReference type="PANTHER" id="PTHR17224">
    <property type="entry name" value="PEPTIDYL-TRNA HYDROLASE"/>
    <property type="match status" value="1"/>
</dbReference>
<comment type="similarity">
    <text evidence="5 6">Belongs to the PTH family.</text>
</comment>
<protein>
    <recommendedName>
        <fullName evidence="1">peptidyl-tRNA hydrolase</fullName>
        <ecNumber evidence="1">3.1.1.29</ecNumber>
    </recommendedName>
</protein>
<reference evidence="8 9" key="1">
    <citation type="journal article" date="2014" name="Nat. Commun.">
        <title>Klebsormidium flaccidum genome reveals primary factors for plant terrestrial adaptation.</title>
        <authorList>
            <person name="Hori K."/>
            <person name="Maruyama F."/>
            <person name="Fujisawa T."/>
            <person name="Togashi T."/>
            <person name="Yamamoto N."/>
            <person name="Seo M."/>
            <person name="Sato S."/>
            <person name="Yamada T."/>
            <person name="Mori H."/>
            <person name="Tajima N."/>
            <person name="Moriyama T."/>
            <person name="Ikeuchi M."/>
            <person name="Watanabe M."/>
            <person name="Wada H."/>
            <person name="Kobayashi K."/>
            <person name="Saito M."/>
            <person name="Masuda T."/>
            <person name="Sasaki-Sekimoto Y."/>
            <person name="Mashiguchi K."/>
            <person name="Awai K."/>
            <person name="Shimojima M."/>
            <person name="Masuda S."/>
            <person name="Iwai M."/>
            <person name="Nobusawa T."/>
            <person name="Narise T."/>
            <person name="Kondo S."/>
            <person name="Saito H."/>
            <person name="Sato R."/>
            <person name="Murakawa M."/>
            <person name="Ihara Y."/>
            <person name="Oshima-Yamada Y."/>
            <person name="Ohtaka K."/>
            <person name="Satoh M."/>
            <person name="Sonobe K."/>
            <person name="Ishii M."/>
            <person name="Ohtani R."/>
            <person name="Kanamori-Sato M."/>
            <person name="Honoki R."/>
            <person name="Miyazaki D."/>
            <person name="Mochizuki H."/>
            <person name="Umetsu J."/>
            <person name="Higashi K."/>
            <person name="Shibata D."/>
            <person name="Kamiya Y."/>
            <person name="Sato N."/>
            <person name="Nakamura Y."/>
            <person name="Tabata S."/>
            <person name="Ida S."/>
            <person name="Kurokawa K."/>
            <person name="Ohta H."/>
        </authorList>
    </citation>
    <scope>NUCLEOTIDE SEQUENCE [LARGE SCALE GENOMIC DNA]</scope>
    <source>
        <strain evidence="8 9">NIES-2285</strain>
    </source>
</reference>
<dbReference type="AlphaFoldDB" id="A0A1Y1HV69"/>
<dbReference type="InterPro" id="IPR001328">
    <property type="entry name" value="Pept_tRNA_hydro"/>
</dbReference>
<dbReference type="Proteomes" id="UP000054558">
    <property type="component" value="Unassembled WGS sequence"/>
</dbReference>
<evidence type="ECO:0000256" key="2">
    <source>
        <dbReference type="ARBA" id="ARBA00022555"/>
    </source>
</evidence>
<evidence type="ECO:0000256" key="7">
    <source>
        <dbReference type="SAM" id="MobiDB-lite"/>
    </source>
</evidence>
<dbReference type="PROSITE" id="PS01196">
    <property type="entry name" value="PEPT_TRNA_HYDROL_2"/>
    <property type="match status" value="1"/>
</dbReference>
<keyword evidence="3 8" id="KW-0378">Hydrolase</keyword>
<dbReference type="Pfam" id="PF01195">
    <property type="entry name" value="Pept_tRNA_hydro"/>
    <property type="match status" value="1"/>
</dbReference>
<dbReference type="PANTHER" id="PTHR17224:SF1">
    <property type="entry name" value="PEPTIDYL-TRNA HYDROLASE"/>
    <property type="match status" value="1"/>
</dbReference>
<evidence type="ECO:0000256" key="3">
    <source>
        <dbReference type="ARBA" id="ARBA00022801"/>
    </source>
</evidence>
<keyword evidence="9" id="KW-1185">Reference proteome</keyword>
<dbReference type="FunFam" id="3.40.50.1470:FF:000001">
    <property type="entry name" value="Peptidyl-tRNA hydrolase"/>
    <property type="match status" value="1"/>
</dbReference>
<proteinExistence type="inferred from homology"/>
<dbReference type="HAMAP" id="MF_00083">
    <property type="entry name" value="Pept_tRNA_hydro_bact"/>
    <property type="match status" value="1"/>
</dbReference>
<keyword evidence="4" id="KW-0694">RNA-binding</keyword>
<dbReference type="GO" id="GO:0004045">
    <property type="term" value="F:peptidyl-tRNA hydrolase activity"/>
    <property type="evidence" value="ECO:0000318"/>
    <property type="project" value="GO_Central"/>
</dbReference>
<organism evidence="8 9">
    <name type="scientific">Klebsormidium nitens</name>
    <name type="common">Green alga</name>
    <name type="synonym">Ulothrix nitens</name>
    <dbReference type="NCBI Taxonomy" id="105231"/>
    <lineage>
        <taxon>Eukaryota</taxon>
        <taxon>Viridiplantae</taxon>
        <taxon>Streptophyta</taxon>
        <taxon>Klebsormidiophyceae</taxon>
        <taxon>Klebsormidiales</taxon>
        <taxon>Klebsormidiaceae</taxon>
        <taxon>Klebsormidium</taxon>
    </lineage>
</organism>
<keyword evidence="2" id="KW-0820">tRNA-binding</keyword>
<evidence type="ECO:0000256" key="1">
    <source>
        <dbReference type="ARBA" id="ARBA00013260"/>
    </source>
</evidence>
<dbReference type="EC" id="3.1.1.29" evidence="1"/>